<name>A0ABW4ICX6_9SPHI</name>
<gene>
    <name evidence="1" type="ORF">ACFSAH_08265</name>
</gene>
<evidence type="ECO:0008006" key="3">
    <source>
        <dbReference type="Google" id="ProtNLM"/>
    </source>
</evidence>
<keyword evidence="2" id="KW-1185">Reference proteome</keyword>
<evidence type="ECO:0000313" key="1">
    <source>
        <dbReference type="EMBL" id="MFD1629867.1"/>
    </source>
</evidence>
<organism evidence="1 2">
    <name type="scientific">Pseudopedobacter beijingensis</name>
    <dbReference type="NCBI Taxonomy" id="1207056"/>
    <lineage>
        <taxon>Bacteria</taxon>
        <taxon>Pseudomonadati</taxon>
        <taxon>Bacteroidota</taxon>
        <taxon>Sphingobacteriia</taxon>
        <taxon>Sphingobacteriales</taxon>
        <taxon>Sphingobacteriaceae</taxon>
        <taxon>Pseudopedobacter</taxon>
    </lineage>
</organism>
<dbReference type="RefSeq" id="WP_379662245.1">
    <property type="nucleotide sequence ID" value="NZ_JBHUDG010000012.1"/>
</dbReference>
<sequence length="191" mass="21519">MKKLIFGTVIGMFCTLNYISAQSQVLYSGFPEKFDTELIKESYEDGEVKLNTGMWRLKGVKLLTRRKGMEIDDDGTKGLLFVSNNKGAMVAEMKFDLEEGISKVSVQSFSFGTDAPCKWRLQMSTDRGSTWKWVGKEVVVDNKIPREEEVKINANGPIRVRVLKLGLGNPKEDSSIQNGRLVIDNIAIYKK</sequence>
<evidence type="ECO:0000313" key="2">
    <source>
        <dbReference type="Proteomes" id="UP001597118"/>
    </source>
</evidence>
<protein>
    <recommendedName>
        <fullName evidence="3">F5/8 type C domain-containing protein</fullName>
    </recommendedName>
</protein>
<comment type="caution">
    <text evidence="1">The sequence shown here is derived from an EMBL/GenBank/DDBJ whole genome shotgun (WGS) entry which is preliminary data.</text>
</comment>
<reference evidence="2" key="1">
    <citation type="journal article" date="2019" name="Int. J. Syst. Evol. Microbiol.">
        <title>The Global Catalogue of Microorganisms (GCM) 10K type strain sequencing project: providing services to taxonomists for standard genome sequencing and annotation.</title>
        <authorList>
            <consortium name="The Broad Institute Genomics Platform"/>
            <consortium name="The Broad Institute Genome Sequencing Center for Infectious Disease"/>
            <person name="Wu L."/>
            <person name="Ma J."/>
        </authorList>
    </citation>
    <scope>NUCLEOTIDE SEQUENCE [LARGE SCALE GENOMIC DNA]</scope>
    <source>
        <strain evidence="2">CCUG 53762</strain>
    </source>
</reference>
<dbReference type="EMBL" id="JBHUDG010000012">
    <property type="protein sequence ID" value="MFD1629867.1"/>
    <property type="molecule type" value="Genomic_DNA"/>
</dbReference>
<proteinExistence type="predicted"/>
<accession>A0ABW4ICX6</accession>
<dbReference type="Proteomes" id="UP001597118">
    <property type="component" value="Unassembled WGS sequence"/>
</dbReference>